<keyword evidence="1" id="KW-0175">Coiled coil</keyword>
<reference evidence="5 6" key="2">
    <citation type="journal article" date="2012" name="Stand. Genomic Sci.">
        <title>Genome sequence of the moderately thermophilic, amino-acid-degrading and sulfur-reducing bacterium Thermovirga lienii type strain (Cas60314(T)).</title>
        <authorList>
            <person name="Goker M."/>
            <person name="Saunders E."/>
            <person name="Lapidus A."/>
            <person name="Nolan M."/>
            <person name="Lucas S."/>
            <person name="Hammon N."/>
            <person name="Deshpande S."/>
            <person name="Cheng J.F."/>
            <person name="Han C."/>
            <person name="Tapia R."/>
            <person name="Goodwin L.A."/>
            <person name="Pitluck S."/>
            <person name="Liolios K."/>
            <person name="Mavromatis K."/>
            <person name="Pagani I."/>
            <person name="Ivanova N."/>
            <person name="Mikhailova N."/>
            <person name="Pati A."/>
            <person name="Chen A."/>
            <person name="Palaniappan K."/>
            <person name="Land M."/>
            <person name="Chang Y.J."/>
            <person name="Jeffries C.D."/>
            <person name="Brambilla E.M."/>
            <person name="Rohde M."/>
            <person name="Spring S."/>
            <person name="Detter J.C."/>
            <person name="Woyke T."/>
            <person name="Bristow J."/>
            <person name="Eisen J.A."/>
            <person name="Markowitz V."/>
            <person name="Hugenholtz P."/>
            <person name="Kyrpides N.C."/>
            <person name="Klenk H.P."/>
        </authorList>
    </citation>
    <scope>NUCLEOTIDE SEQUENCE [LARGE SCALE GENOMIC DNA]</scope>
    <source>
        <strain evidence="6">ATCC BAA-1197 / DSM 17291 / Cas60314</strain>
    </source>
</reference>
<accession>G7V8A1</accession>
<feature type="region of interest" description="Disordered" evidence="2">
    <location>
        <begin position="644"/>
        <end position="665"/>
    </location>
</feature>
<reference evidence="6" key="1">
    <citation type="submission" date="2011-10" db="EMBL/GenBank/DDBJ databases">
        <title>The complete genome of chromosome of Thermovirga lienii DSM 17291.</title>
        <authorList>
            <consortium name="US DOE Joint Genome Institute (JGI-PGF)"/>
            <person name="Lucas S."/>
            <person name="Copeland A."/>
            <person name="Lapidus A."/>
            <person name="Glavina del Rio T."/>
            <person name="Dalin E."/>
            <person name="Tice H."/>
            <person name="Bruce D."/>
            <person name="Goodwin L."/>
            <person name="Pitluck S."/>
            <person name="Peters L."/>
            <person name="Mikhailova N."/>
            <person name="Saunders E."/>
            <person name="Kyrpides N."/>
            <person name="Mavromatis K."/>
            <person name="Ivanova N."/>
            <person name="Last F.I."/>
            <person name="Brettin T."/>
            <person name="Detter J.C."/>
            <person name="Han C."/>
            <person name="Larimer F."/>
            <person name="Land M."/>
            <person name="Hauser L."/>
            <person name="Markowitz V."/>
            <person name="Cheng J.-F."/>
            <person name="Hugenholtz P."/>
            <person name="Woyke T."/>
            <person name="Wu D."/>
            <person name="Spring S."/>
            <person name="Schroeder M."/>
            <person name="Brambilla E.-M."/>
            <person name="Klenk H.-P."/>
            <person name="Eisen J.A."/>
        </authorList>
    </citation>
    <scope>NUCLEOTIDE SEQUENCE [LARGE SCALE GENOMIC DNA]</scope>
    <source>
        <strain evidence="6">ATCC BAA-1197 / DSM 17291 / Cas60314</strain>
    </source>
</reference>
<dbReference type="OrthoDB" id="464at2"/>
<evidence type="ECO:0000259" key="4">
    <source>
        <dbReference type="Pfam" id="PF06808"/>
    </source>
</evidence>
<evidence type="ECO:0000256" key="3">
    <source>
        <dbReference type="SAM" id="Phobius"/>
    </source>
</evidence>
<dbReference type="InterPro" id="IPR010656">
    <property type="entry name" value="DctM"/>
</dbReference>
<evidence type="ECO:0000256" key="1">
    <source>
        <dbReference type="SAM" id="Coils"/>
    </source>
</evidence>
<organism evidence="5 6">
    <name type="scientific">Thermovirga lienii (strain ATCC BAA-1197 / DSM 17291 / Cas60314)</name>
    <dbReference type="NCBI Taxonomy" id="580340"/>
    <lineage>
        <taxon>Bacteria</taxon>
        <taxon>Thermotogati</taxon>
        <taxon>Synergistota</taxon>
        <taxon>Synergistia</taxon>
        <taxon>Synergistales</taxon>
        <taxon>Thermovirgaceae</taxon>
        <taxon>Thermovirga</taxon>
    </lineage>
</organism>
<dbReference type="EMBL" id="CP003096">
    <property type="protein sequence ID" value="AER67432.1"/>
    <property type="molecule type" value="Genomic_DNA"/>
</dbReference>
<keyword evidence="3" id="KW-1133">Transmembrane helix</keyword>
<dbReference type="Proteomes" id="UP000005868">
    <property type="component" value="Chromosome"/>
</dbReference>
<keyword evidence="6" id="KW-1185">Reference proteome</keyword>
<dbReference type="KEGG" id="tli:Tlie_1710"/>
<feature type="transmembrane region" description="Helical" evidence="3">
    <location>
        <begin position="61"/>
        <end position="77"/>
    </location>
</feature>
<feature type="transmembrane region" description="Helical" evidence="3">
    <location>
        <begin position="28"/>
        <end position="49"/>
    </location>
</feature>
<keyword evidence="3" id="KW-0812">Transmembrane</keyword>
<evidence type="ECO:0000313" key="5">
    <source>
        <dbReference type="EMBL" id="AER67432.1"/>
    </source>
</evidence>
<sequence>MSFFRKKKASKEITIEELNEKLENKRNLVGISAKVCSILAIIMSLFHLYSSGFSMLPQMQHRAIHLAFALALTFLVFPSSKKYKDRVPLFDWAIVIFSLGTGAYLVLDYLNIVMRAGDPLMRDLVLGAITILTVLEASRRTMGWPLVIVSSIFLLYAIFGHLIPGELGHRPYGLDRIIEHMFLTSEGIYGVAIYVTSTFVFVFILLGSFLTETGGAQAFIDLAFSITGRYRGGPAKAAVVGSGLMGTISGSSFANVAGTGTFTIPLMKSVGYKPEFAGGVEAASSSGGQIMPPIMGAAAFIMAEMTGVPYGKLIVHAAIPAVLYYLAVFLMVDIEAAKMGLKGLTKDKLPSFIETIKKGGFLLLAPLSIVYMLLAGYSPIKASFSAVMLVIVASFIRKETRLNLHKFLRALELGAKGALSVIVACAVAGLIVGTVTLTGIGLKFADLIITISKGSLYPALVLTMLASIIMGMGMPTTALYIILGSMVAPAIVKMGVPVVAAHLFIFYFGCMASVTPPVALSSYLAASIAKADPVKTALNGLKLALAAFILPFIFALEPKLLLLDTNISDAAIATTTAVLGVIAMASCIENYFFGVLNVFQRFCLGVAALSMIYPEIYTDLLGLGLIVAIYLTQKLKRKLHGDSASGKVHHSINSAAQAREEYKND</sequence>
<dbReference type="InterPro" id="IPR011853">
    <property type="entry name" value="TRAP_DctM-Dct_fused"/>
</dbReference>
<dbReference type="PANTHER" id="PTHR43849:SF2">
    <property type="entry name" value="BLL3936 PROTEIN"/>
    <property type="match status" value="1"/>
</dbReference>
<dbReference type="HOGENOM" id="CLU_007041_3_1_0"/>
<dbReference type="Pfam" id="PF06808">
    <property type="entry name" value="DctM"/>
    <property type="match status" value="1"/>
</dbReference>
<evidence type="ECO:0000256" key="2">
    <source>
        <dbReference type="SAM" id="MobiDB-lite"/>
    </source>
</evidence>
<feature type="transmembrane region" description="Helical" evidence="3">
    <location>
        <begin position="417"/>
        <end position="440"/>
    </location>
</feature>
<dbReference type="AlphaFoldDB" id="G7V8A1"/>
<feature type="transmembrane region" description="Helical" evidence="3">
    <location>
        <begin position="144"/>
        <end position="163"/>
    </location>
</feature>
<proteinExistence type="predicted"/>
<dbReference type="eggNOG" id="COG4666">
    <property type="taxonomic scope" value="Bacteria"/>
</dbReference>
<feature type="transmembrane region" description="Helical" evidence="3">
    <location>
        <begin position="314"/>
        <end position="334"/>
    </location>
</feature>
<feature type="transmembrane region" description="Helical" evidence="3">
    <location>
        <begin position="89"/>
        <end position="107"/>
    </location>
</feature>
<keyword evidence="3" id="KW-0472">Membrane</keyword>
<name>G7V8A1_THELD</name>
<feature type="transmembrane region" description="Helical" evidence="3">
    <location>
        <begin position="543"/>
        <end position="563"/>
    </location>
</feature>
<feature type="transmembrane region" description="Helical" evidence="3">
    <location>
        <begin position="612"/>
        <end position="631"/>
    </location>
</feature>
<feature type="transmembrane region" description="Helical" evidence="3">
    <location>
        <begin position="380"/>
        <end position="396"/>
    </location>
</feature>
<dbReference type="NCBIfam" id="TIGR02123">
    <property type="entry name" value="TRAP_fused"/>
    <property type="match status" value="1"/>
</dbReference>
<dbReference type="PANTHER" id="PTHR43849">
    <property type="entry name" value="BLL3936 PROTEIN"/>
    <property type="match status" value="1"/>
</dbReference>
<dbReference type="STRING" id="580340.Tlie_1710"/>
<feature type="domain" description="TRAP C4-dicarboxylate transport system permease DctM subunit" evidence="4">
    <location>
        <begin position="130"/>
        <end position="564"/>
    </location>
</feature>
<evidence type="ECO:0000313" key="6">
    <source>
        <dbReference type="Proteomes" id="UP000005868"/>
    </source>
</evidence>
<protein>
    <submittedName>
        <fullName evidence="5">TRAP transporter, 4TM/12TM fusion protein</fullName>
    </submittedName>
</protein>
<feature type="coiled-coil region" evidence="1">
    <location>
        <begin position="1"/>
        <end position="28"/>
    </location>
</feature>
<feature type="transmembrane region" description="Helical" evidence="3">
    <location>
        <begin position="119"/>
        <end position="137"/>
    </location>
</feature>
<feature type="transmembrane region" description="Helical" evidence="3">
    <location>
        <begin position="570"/>
        <end position="592"/>
    </location>
</feature>
<feature type="transmembrane region" description="Helical" evidence="3">
    <location>
        <begin position="460"/>
        <end position="483"/>
    </location>
</feature>
<feature type="transmembrane region" description="Helical" evidence="3">
    <location>
        <begin position="188"/>
        <end position="210"/>
    </location>
</feature>
<gene>
    <name evidence="5" type="ordered locus">Tlie_1710</name>
</gene>